<organism evidence="1 2">
    <name type="scientific">Streptococcus sanguinis SK408</name>
    <dbReference type="NCBI Taxonomy" id="888818"/>
    <lineage>
        <taxon>Bacteria</taxon>
        <taxon>Bacillati</taxon>
        <taxon>Bacillota</taxon>
        <taxon>Bacilli</taxon>
        <taxon>Lactobacillales</taxon>
        <taxon>Streptococcaceae</taxon>
        <taxon>Streptococcus</taxon>
    </lineage>
</organism>
<sequence length="42" mass="5297">MYELRYQRSRIAVYILTENLEIFIIKYYGLTEVDNFLEYYYS</sequence>
<dbReference type="AlphaFoldDB" id="F2CBE7"/>
<dbReference type="HOGENOM" id="CLU_3258685_0_0_9"/>
<dbReference type="Proteomes" id="UP000004826">
    <property type="component" value="Unassembled WGS sequence"/>
</dbReference>
<gene>
    <name evidence="1" type="ORF">HMPREF9391_0338</name>
</gene>
<name>F2CBE7_STRSA</name>
<comment type="caution">
    <text evidence="1">The sequence shown here is derived from an EMBL/GenBank/DDBJ whole genome shotgun (WGS) entry which is preliminary data.</text>
</comment>
<evidence type="ECO:0000313" key="1">
    <source>
        <dbReference type="EMBL" id="EGF20229.1"/>
    </source>
</evidence>
<protein>
    <submittedName>
        <fullName evidence="1">Uncharacterized protein</fullName>
    </submittedName>
</protein>
<dbReference type="EMBL" id="AFBE01000001">
    <property type="protein sequence ID" value="EGF20229.1"/>
    <property type="molecule type" value="Genomic_DNA"/>
</dbReference>
<accession>F2CBE7</accession>
<proteinExistence type="predicted"/>
<reference evidence="1 2" key="1">
    <citation type="submission" date="2011-02" db="EMBL/GenBank/DDBJ databases">
        <authorList>
            <person name="Muzny D."/>
            <person name="Qin X."/>
            <person name="Deng J."/>
            <person name="Jiang H."/>
            <person name="Liu Y."/>
            <person name="Qu J."/>
            <person name="Song X.-Z."/>
            <person name="Zhang L."/>
            <person name="Thornton R."/>
            <person name="Coyle M."/>
            <person name="Francisco L."/>
            <person name="Jackson L."/>
            <person name="Javaid M."/>
            <person name="Korchina V."/>
            <person name="Kovar C."/>
            <person name="Mata R."/>
            <person name="Mathew T."/>
            <person name="Ngo R."/>
            <person name="Nguyen L."/>
            <person name="Nguyen N."/>
            <person name="Okwuonu G."/>
            <person name="Ongeri F."/>
            <person name="Pham C."/>
            <person name="Simmons D."/>
            <person name="Wilczek-Boney K."/>
            <person name="Hale W."/>
            <person name="Jakkamsetti A."/>
            <person name="Pham P."/>
            <person name="Ruth R."/>
            <person name="San Lucas F."/>
            <person name="Warren J."/>
            <person name="Zhang J."/>
            <person name="Zhao Z."/>
            <person name="Zhou C."/>
            <person name="Zhu D."/>
            <person name="Lee S."/>
            <person name="Bess C."/>
            <person name="Blankenburg K."/>
            <person name="Forbes L."/>
            <person name="Fu Q."/>
            <person name="Gubbala S."/>
            <person name="Hirani K."/>
            <person name="Jayaseelan J.C."/>
            <person name="Lara F."/>
            <person name="Munidasa M."/>
            <person name="Palculict T."/>
            <person name="Patil S."/>
            <person name="Pu L.-L."/>
            <person name="Saada N."/>
            <person name="Tang L."/>
            <person name="Weissenberger G."/>
            <person name="Zhu Y."/>
            <person name="Hemphill L."/>
            <person name="Shang Y."/>
            <person name="Youmans B."/>
            <person name="Ayvaz T."/>
            <person name="Ross M."/>
            <person name="Santibanez J."/>
            <person name="Aqrawi P."/>
            <person name="Gross S."/>
            <person name="Joshi V."/>
            <person name="Fowler G."/>
            <person name="Nazareth L."/>
            <person name="Reid J."/>
            <person name="Worley K."/>
            <person name="Petrosino J."/>
            <person name="Highlander S."/>
            <person name="Gibbs R."/>
        </authorList>
    </citation>
    <scope>NUCLEOTIDE SEQUENCE [LARGE SCALE GENOMIC DNA]</scope>
    <source>
        <strain evidence="1 2">SK408</strain>
    </source>
</reference>
<evidence type="ECO:0000313" key="2">
    <source>
        <dbReference type="Proteomes" id="UP000004826"/>
    </source>
</evidence>